<dbReference type="Proteomes" id="UP001066276">
    <property type="component" value="Chromosome 6"/>
</dbReference>
<reference evidence="2" key="1">
    <citation type="journal article" date="2022" name="bioRxiv">
        <title>Sequencing and chromosome-scale assembly of the giantPleurodeles waltlgenome.</title>
        <authorList>
            <person name="Brown T."/>
            <person name="Elewa A."/>
            <person name="Iarovenko S."/>
            <person name="Subramanian E."/>
            <person name="Araus A.J."/>
            <person name="Petzold A."/>
            <person name="Susuki M."/>
            <person name="Suzuki K.-i.T."/>
            <person name="Hayashi T."/>
            <person name="Toyoda A."/>
            <person name="Oliveira C."/>
            <person name="Osipova E."/>
            <person name="Leigh N.D."/>
            <person name="Simon A."/>
            <person name="Yun M.H."/>
        </authorList>
    </citation>
    <scope>NUCLEOTIDE SEQUENCE</scope>
    <source>
        <strain evidence="2">20211129_DDA</strain>
        <tissue evidence="2">Liver</tissue>
    </source>
</reference>
<sequence length="165" mass="17297">MGQGTSTADGPASLRRPLRSSTPLRMVESGAPGPGDPLPGPLSGPSGDSPRPAQAQSLNPRLSHRDPLSGCQAGPLRFLSRRSFPGDPRANPQGQRVPEPAHLRPLPQPSQAVPRPRDPGSSPALPCFRPVRGSGPQARAHPRPRSPHRLGPRPPRPSSGRDAPG</sequence>
<keyword evidence="3" id="KW-1185">Reference proteome</keyword>
<feature type="compositionally biased region" description="Basic residues" evidence="1">
    <location>
        <begin position="140"/>
        <end position="151"/>
    </location>
</feature>
<protein>
    <recommendedName>
        <fullName evidence="4">Basic proline-rich protein-like</fullName>
    </recommendedName>
</protein>
<accession>A0AAV7Q9J8</accession>
<organism evidence="2 3">
    <name type="scientific">Pleurodeles waltl</name>
    <name type="common">Iberian ribbed newt</name>
    <dbReference type="NCBI Taxonomy" id="8319"/>
    <lineage>
        <taxon>Eukaryota</taxon>
        <taxon>Metazoa</taxon>
        <taxon>Chordata</taxon>
        <taxon>Craniata</taxon>
        <taxon>Vertebrata</taxon>
        <taxon>Euteleostomi</taxon>
        <taxon>Amphibia</taxon>
        <taxon>Batrachia</taxon>
        <taxon>Caudata</taxon>
        <taxon>Salamandroidea</taxon>
        <taxon>Salamandridae</taxon>
        <taxon>Pleurodelinae</taxon>
        <taxon>Pleurodeles</taxon>
    </lineage>
</organism>
<proteinExistence type="predicted"/>
<feature type="compositionally biased region" description="Low complexity" evidence="1">
    <location>
        <begin position="11"/>
        <end position="31"/>
    </location>
</feature>
<dbReference type="EMBL" id="JANPWB010000010">
    <property type="protein sequence ID" value="KAJ1137232.1"/>
    <property type="molecule type" value="Genomic_DNA"/>
</dbReference>
<feature type="region of interest" description="Disordered" evidence="1">
    <location>
        <begin position="1"/>
        <end position="165"/>
    </location>
</feature>
<name>A0AAV7Q9J8_PLEWA</name>
<evidence type="ECO:0008006" key="4">
    <source>
        <dbReference type="Google" id="ProtNLM"/>
    </source>
</evidence>
<evidence type="ECO:0000313" key="2">
    <source>
        <dbReference type="EMBL" id="KAJ1137232.1"/>
    </source>
</evidence>
<evidence type="ECO:0000313" key="3">
    <source>
        <dbReference type="Proteomes" id="UP001066276"/>
    </source>
</evidence>
<gene>
    <name evidence="2" type="ORF">NDU88_003645</name>
</gene>
<dbReference type="AlphaFoldDB" id="A0AAV7Q9J8"/>
<evidence type="ECO:0000256" key="1">
    <source>
        <dbReference type="SAM" id="MobiDB-lite"/>
    </source>
</evidence>
<comment type="caution">
    <text evidence="2">The sequence shown here is derived from an EMBL/GenBank/DDBJ whole genome shotgun (WGS) entry which is preliminary data.</text>
</comment>